<feature type="region of interest" description="Disordered" evidence="11">
    <location>
        <begin position="1"/>
        <end position="112"/>
    </location>
</feature>
<dbReference type="GO" id="GO:0003682">
    <property type="term" value="F:chromatin binding"/>
    <property type="evidence" value="ECO:0007669"/>
    <property type="project" value="TreeGrafter"/>
</dbReference>
<evidence type="ECO:0000256" key="8">
    <source>
        <dbReference type="ARBA" id="ARBA00022776"/>
    </source>
</evidence>
<keyword evidence="5" id="KW-0158">Chromosome</keyword>
<dbReference type="PIRSF" id="PIRSF017126">
    <property type="entry name" value="Condensin_H"/>
    <property type="match status" value="1"/>
</dbReference>
<comment type="caution">
    <text evidence="12">The sequence shown here is derived from an EMBL/GenBank/DDBJ whole genome shotgun (WGS) entry which is preliminary data.</text>
</comment>
<dbReference type="OrthoDB" id="362021at2759"/>
<keyword evidence="7" id="KW-0132">Cell division</keyword>
<dbReference type="GO" id="GO:0000796">
    <property type="term" value="C:condensin complex"/>
    <property type="evidence" value="ECO:0007669"/>
    <property type="project" value="InterPro"/>
</dbReference>
<keyword evidence="10" id="KW-0131">Cell cycle</keyword>
<evidence type="ECO:0000256" key="3">
    <source>
        <dbReference type="ARBA" id="ARBA00009471"/>
    </source>
</evidence>
<keyword evidence="6" id="KW-0963">Cytoplasm</keyword>
<keyword evidence="9" id="KW-0226">DNA condensation</keyword>
<feature type="region of interest" description="Disordered" evidence="11">
    <location>
        <begin position="871"/>
        <end position="898"/>
    </location>
</feature>
<feature type="compositionally biased region" description="Low complexity" evidence="11">
    <location>
        <begin position="55"/>
        <end position="78"/>
    </location>
</feature>
<feature type="compositionally biased region" description="Basic and acidic residues" evidence="11">
    <location>
        <begin position="873"/>
        <end position="891"/>
    </location>
</feature>
<feature type="region of interest" description="Disordered" evidence="11">
    <location>
        <begin position="668"/>
        <end position="691"/>
    </location>
</feature>
<comment type="similarity">
    <text evidence="3">Belongs to the CND2 (condensin subunit 2) family.</text>
</comment>
<feature type="compositionally biased region" description="Low complexity" evidence="11">
    <location>
        <begin position="25"/>
        <end position="36"/>
    </location>
</feature>
<name>A0A1Y2H7E8_9FUNG</name>
<evidence type="ECO:0000256" key="9">
    <source>
        <dbReference type="ARBA" id="ARBA00023067"/>
    </source>
</evidence>
<dbReference type="GO" id="GO:0005737">
    <property type="term" value="C:cytoplasm"/>
    <property type="evidence" value="ECO:0007669"/>
    <property type="project" value="UniProtKB-SubCell"/>
</dbReference>
<dbReference type="PANTHER" id="PTHR13108:SF9">
    <property type="entry name" value="CONDENSIN COMPLEX SUBUNIT 2"/>
    <property type="match status" value="1"/>
</dbReference>
<dbReference type="Proteomes" id="UP000193411">
    <property type="component" value="Unassembled WGS sequence"/>
</dbReference>
<proteinExistence type="inferred from homology"/>
<sequence>MSMLPPQYPASRRSNPGLGLGSGSGSSSTASTPATTPRRRSLGGPALTTPTRRVSMASSSGASSTPAGSSSGSGSGSSPFTANTLMHTPGSMASSSSIAHRRRSLHRRTPKANEPLARIVSAASTVGLLSRTPQEISASYEQWMKLAADNKINASNSWHLGLIDFFADMRILKEGDGAINFQKASCTLDGCVKIYSTRVDAVATETDALVVGLNSAKDAAATGHLDRNGIGENDDDHDDEDSEAAKAKAAERRAKRAARKANMRTLEKDFGPITTAAIDVEFMIDPLFRKTCAEFDEGGAESLLLSRLAVGGKGQIIFDSSGIVENAGTTTPSAANDGRQEQTPAVERVDLTLFSSLTSIVNTDLTTKSMCPTLSTFVLSDEMRGVESLTQVLELDLLDELSLQMPPSSFADSLSQSQAQHKDDDIAQMDMITSQHDEDDSNDTYVPLTIAPARLASAADDFYSEANLFADEYDDDDHDAFDEAAAAGHCAAFDSAGAPATFMTLATAPATAADIGDDQFLLLPLPRSRGVLASAAAAATATPTSARLAMLRASRATGSNGMPARARKPPATIDFFTTPSLRYEDVMVKGGAGINLPRATLGGATDGGGAAMAETTSMDLHIAANPFDEGVLARSSLKPRGVFPRGLAREVKERGGVARMVEVLGGVEQEEESKVEKKEGDEDDGADVGAGADWDVEAPVLDDGEVPMPPATQVQFGEEDMDMDMDMDGGIGFVEGPGIGLAGGRVLDPIVAEDMEMRGMDSDADMLPPTFDLTIDAETLGGSAGTGFPSTLAVPRPGTGSANAGGGPQLISAFTQHMAGKTGTASSSQFRRNRMALNFAKRSKRVDVKKLKENIWRTIRRGAEVVDVVADPDAQRSDENKEVGNGSDEKSATASASDALTKVTSGSWTGELAFQDVVKQVGQQYSSDQFKDISVPFCFICVLHLANEKGLSWKQRAWQIWWSGSQAKC</sequence>
<dbReference type="STRING" id="765915.A0A1Y2H7E8"/>
<feature type="non-terminal residue" evidence="12">
    <location>
        <position position="969"/>
    </location>
</feature>
<reference evidence="12 13" key="1">
    <citation type="submission" date="2016-07" db="EMBL/GenBank/DDBJ databases">
        <title>Pervasive Adenine N6-methylation of Active Genes in Fungi.</title>
        <authorList>
            <consortium name="DOE Joint Genome Institute"/>
            <person name="Mondo S.J."/>
            <person name="Dannebaum R.O."/>
            <person name="Kuo R.C."/>
            <person name="Labutti K."/>
            <person name="Haridas S."/>
            <person name="Kuo A."/>
            <person name="Salamov A."/>
            <person name="Ahrendt S.R."/>
            <person name="Lipzen A."/>
            <person name="Sullivan W."/>
            <person name="Andreopoulos W.B."/>
            <person name="Clum A."/>
            <person name="Lindquist E."/>
            <person name="Daum C."/>
            <person name="Ramamoorthy G.K."/>
            <person name="Gryganskyi A."/>
            <person name="Culley D."/>
            <person name="Magnuson J.K."/>
            <person name="James T.Y."/>
            <person name="O'Malley M.A."/>
            <person name="Stajich J.E."/>
            <person name="Spatafora J.W."/>
            <person name="Visel A."/>
            <person name="Grigoriev I.V."/>
        </authorList>
    </citation>
    <scope>NUCLEOTIDE SEQUENCE [LARGE SCALE GENOMIC DNA]</scope>
    <source>
        <strain evidence="12 13">PL171</strain>
    </source>
</reference>
<feature type="region of interest" description="Disordered" evidence="11">
    <location>
        <begin position="224"/>
        <end position="260"/>
    </location>
</feature>
<accession>A0A1Y2H7E8</accession>
<evidence type="ECO:0000256" key="5">
    <source>
        <dbReference type="ARBA" id="ARBA00022454"/>
    </source>
</evidence>
<keyword evidence="13" id="KW-1185">Reference proteome</keyword>
<evidence type="ECO:0000256" key="10">
    <source>
        <dbReference type="ARBA" id="ARBA00023306"/>
    </source>
</evidence>
<evidence type="ECO:0000256" key="2">
    <source>
        <dbReference type="ARBA" id="ARBA00004496"/>
    </source>
</evidence>
<feature type="compositionally biased region" description="Basic residues" evidence="11">
    <location>
        <begin position="99"/>
        <end position="110"/>
    </location>
</feature>
<gene>
    <name evidence="12" type="ORF">BCR44DRAFT_66021</name>
</gene>
<dbReference type="PANTHER" id="PTHR13108">
    <property type="entry name" value="CONDENSIN COMPLEX SUBUNIT 2"/>
    <property type="match status" value="1"/>
</dbReference>
<evidence type="ECO:0000256" key="6">
    <source>
        <dbReference type="ARBA" id="ARBA00022490"/>
    </source>
</evidence>
<evidence type="ECO:0000313" key="13">
    <source>
        <dbReference type="Proteomes" id="UP000193411"/>
    </source>
</evidence>
<evidence type="ECO:0000256" key="4">
    <source>
        <dbReference type="ARBA" id="ARBA00016065"/>
    </source>
</evidence>
<feature type="compositionally biased region" description="Acidic residues" evidence="11">
    <location>
        <begin position="232"/>
        <end position="242"/>
    </location>
</feature>
<dbReference type="GO" id="GO:0051301">
    <property type="term" value="P:cell division"/>
    <property type="evidence" value="ECO:0007669"/>
    <property type="project" value="UniProtKB-KW"/>
</dbReference>
<evidence type="ECO:0000313" key="12">
    <source>
        <dbReference type="EMBL" id="ORZ29881.1"/>
    </source>
</evidence>
<comment type="subcellular location">
    <subcellularLocation>
        <location evidence="1">Chromosome</location>
    </subcellularLocation>
    <subcellularLocation>
        <location evidence="2">Cytoplasm</location>
    </subcellularLocation>
</comment>
<evidence type="ECO:0000256" key="1">
    <source>
        <dbReference type="ARBA" id="ARBA00004286"/>
    </source>
</evidence>
<evidence type="ECO:0000256" key="11">
    <source>
        <dbReference type="SAM" id="MobiDB-lite"/>
    </source>
</evidence>
<dbReference type="InterPro" id="IPR022816">
    <property type="entry name" value="Condensin_barren_su2"/>
</dbReference>
<dbReference type="GO" id="GO:0007076">
    <property type="term" value="P:mitotic chromosome condensation"/>
    <property type="evidence" value="ECO:0007669"/>
    <property type="project" value="InterPro"/>
</dbReference>
<dbReference type="AlphaFoldDB" id="A0A1Y2H7E8"/>
<keyword evidence="8" id="KW-0498">Mitosis</keyword>
<evidence type="ECO:0000256" key="7">
    <source>
        <dbReference type="ARBA" id="ARBA00022618"/>
    </source>
</evidence>
<dbReference type="EMBL" id="MCFL01000122">
    <property type="protein sequence ID" value="ORZ29881.1"/>
    <property type="molecule type" value="Genomic_DNA"/>
</dbReference>
<organism evidence="12 13">
    <name type="scientific">Catenaria anguillulae PL171</name>
    <dbReference type="NCBI Taxonomy" id="765915"/>
    <lineage>
        <taxon>Eukaryota</taxon>
        <taxon>Fungi</taxon>
        <taxon>Fungi incertae sedis</taxon>
        <taxon>Blastocladiomycota</taxon>
        <taxon>Blastocladiomycetes</taxon>
        <taxon>Blastocladiales</taxon>
        <taxon>Catenariaceae</taxon>
        <taxon>Catenaria</taxon>
    </lineage>
</organism>
<dbReference type="Pfam" id="PF05786">
    <property type="entry name" value="Cnd2"/>
    <property type="match status" value="1"/>
</dbReference>
<feature type="compositionally biased region" description="Basic and acidic residues" evidence="11">
    <location>
        <begin position="243"/>
        <end position="252"/>
    </location>
</feature>
<protein>
    <recommendedName>
        <fullName evidence="4">Condensin complex subunit 2</fullName>
    </recommendedName>
</protein>